<dbReference type="EMBL" id="FNTX01000001">
    <property type="protein sequence ID" value="SED57568.1"/>
    <property type="molecule type" value="Genomic_DNA"/>
</dbReference>
<dbReference type="InterPro" id="IPR023494">
    <property type="entry name" value="Cyt_c_bgen_Ccs1/CcsB/ResB"/>
</dbReference>
<dbReference type="GO" id="GO:0016020">
    <property type="term" value="C:membrane"/>
    <property type="evidence" value="ECO:0007669"/>
    <property type="project" value="UniProtKB-SubCell"/>
</dbReference>
<keyword evidence="4 6" id="KW-1133">Transmembrane helix</keyword>
<dbReference type="InterPro" id="IPR007816">
    <property type="entry name" value="ResB-like_domain"/>
</dbReference>
<evidence type="ECO:0000256" key="2">
    <source>
        <dbReference type="ARBA" id="ARBA00022692"/>
    </source>
</evidence>
<dbReference type="OrthoDB" id="3949537at2"/>
<keyword evidence="9" id="KW-1185">Reference proteome</keyword>
<keyword evidence="3" id="KW-0201">Cytochrome c-type biogenesis</keyword>
<feature type="transmembrane region" description="Helical" evidence="6">
    <location>
        <begin position="103"/>
        <end position="121"/>
    </location>
</feature>
<evidence type="ECO:0000256" key="3">
    <source>
        <dbReference type="ARBA" id="ARBA00022748"/>
    </source>
</evidence>
<keyword evidence="5 6" id="KW-0472">Membrane</keyword>
<feature type="transmembrane region" description="Helical" evidence="6">
    <location>
        <begin position="475"/>
        <end position="495"/>
    </location>
</feature>
<evidence type="ECO:0000313" key="9">
    <source>
        <dbReference type="Proteomes" id="UP000199220"/>
    </source>
</evidence>
<evidence type="ECO:0000256" key="6">
    <source>
        <dbReference type="SAM" id="Phobius"/>
    </source>
</evidence>
<feature type="transmembrane region" description="Helical" evidence="6">
    <location>
        <begin position="206"/>
        <end position="224"/>
    </location>
</feature>
<dbReference type="AlphaFoldDB" id="A0A1H5BTF9"/>
<accession>A0A1H5BTF9</accession>
<gene>
    <name evidence="8" type="ORF">SAMN04488554_0185</name>
</gene>
<dbReference type="Pfam" id="PF05140">
    <property type="entry name" value="ResB"/>
    <property type="match status" value="1"/>
</dbReference>
<dbReference type="PANTHER" id="PTHR31566">
    <property type="entry name" value="CYTOCHROME C BIOGENESIS PROTEIN CCS1, CHLOROPLASTIC"/>
    <property type="match status" value="1"/>
</dbReference>
<evidence type="ECO:0000259" key="7">
    <source>
        <dbReference type="Pfam" id="PF05140"/>
    </source>
</evidence>
<evidence type="ECO:0000256" key="5">
    <source>
        <dbReference type="ARBA" id="ARBA00023136"/>
    </source>
</evidence>
<keyword evidence="2 6" id="KW-0812">Transmembrane</keyword>
<reference evidence="9" key="1">
    <citation type="submission" date="2016-10" db="EMBL/GenBank/DDBJ databases">
        <authorList>
            <person name="Varghese N."/>
            <person name="Submissions S."/>
        </authorList>
    </citation>
    <scope>NUCLEOTIDE SEQUENCE [LARGE SCALE GENOMIC DNA]</scope>
    <source>
        <strain evidence="9">DSM 21368</strain>
    </source>
</reference>
<feature type="transmembrane region" description="Helical" evidence="6">
    <location>
        <begin position="48"/>
        <end position="66"/>
    </location>
</feature>
<dbReference type="GO" id="GO:0017004">
    <property type="term" value="P:cytochrome complex assembly"/>
    <property type="evidence" value="ECO:0007669"/>
    <property type="project" value="UniProtKB-KW"/>
</dbReference>
<dbReference type="Proteomes" id="UP000199220">
    <property type="component" value="Unassembled WGS sequence"/>
</dbReference>
<evidence type="ECO:0000313" key="8">
    <source>
        <dbReference type="EMBL" id="SED57568.1"/>
    </source>
</evidence>
<comment type="subcellular location">
    <subcellularLocation>
        <location evidence="1">Membrane</location>
        <topology evidence="1">Multi-pass membrane protein</topology>
    </subcellularLocation>
</comment>
<protein>
    <submittedName>
        <fullName evidence="8">Cytochrome c biogenesis protein</fullName>
    </submittedName>
</protein>
<evidence type="ECO:0000256" key="1">
    <source>
        <dbReference type="ARBA" id="ARBA00004141"/>
    </source>
</evidence>
<feature type="domain" description="ResB-like" evidence="7">
    <location>
        <begin position="46"/>
        <end position="532"/>
    </location>
</feature>
<sequence>MSYEPVGLKGAAYPEQERAARGGATGGPRLGMRGWLRWVWRQLTSMRVALMLLLLLAVVALPGAFFPQRSVDPNAVLQYYRDSPDTAELLDALFLFDVYSSPWFSAVYLLLFTSLIGCIVPRTWSHLKNLRSEPTRVPRRLSRFEVRSELRTGGTPAETERTLLAALGRRYAHRTGIEEVTTASGTPVQIRTISAERGKGREAGNLLFHLALVGLLVVTAWGQLVHYRGQIVVVEGHTFVNAPLDYDSFDTGAWFDAESMEPFRLRLDDFSSVFTDDAQPRDFTASVTMLSPDGAEQQQDIVLNQPLETNSTRVYLTGNGYAPNVTVTDGDGEVAFAEPTMFLPSGDLFYTSNGVIMAPDANSGEQQLGFSGVLLPTVIESPEGEPMGSAYPEAIDPVLVLTLYVGDLGLDDGQPQNLFTLDTTNMDEVTAADGDPVRLVLRPGETLELPDGLGTITFEDLPRFAALDVRYDPSIASMGVFAGLAFVGLIASLFLPRRRVWAKIAPGPDGTTVVTAAALARGDDPGLRRELDRILDPLGRQTKENP</sequence>
<organism evidence="8 9">
    <name type="scientific">Ruania alba</name>
    <dbReference type="NCBI Taxonomy" id="648782"/>
    <lineage>
        <taxon>Bacteria</taxon>
        <taxon>Bacillati</taxon>
        <taxon>Actinomycetota</taxon>
        <taxon>Actinomycetes</taxon>
        <taxon>Micrococcales</taxon>
        <taxon>Ruaniaceae</taxon>
        <taxon>Ruania</taxon>
    </lineage>
</organism>
<name>A0A1H5BTF9_9MICO</name>
<dbReference type="STRING" id="648782.SAMN04488554_0185"/>
<dbReference type="PANTHER" id="PTHR31566:SF0">
    <property type="entry name" value="CYTOCHROME C BIOGENESIS PROTEIN CCS1, CHLOROPLASTIC"/>
    <property type="match status" value="1"/>
</dbReference>
<proteinExistence type="predicted"/>
<dbReference type="RefSeq" id="WP_089771282.1">
    <property type="nucleotide sequence ID" value="NZ_FNTX01000001.1"/>
</dbReference>
<evidence type="ECO:0000256" key="4">
    <source>
        <dbReference type="ARBA" id="ARBA00022989"/>
    </source>
</evidence>